<feature type="region of interest" description="Disordered" evidence="1">
    <location>
        <begin position="22"/>
        <end position="41"/>
    </location>
</feature>
<evidence type="ECO:0000256" key="1">
    <source>
        <dbReference type="SAM" id="MobiDB-lite"/>
    </source>
</evidence>
<dbReference type="AlphaFoldDB" id="A0A376U5X0"/>
<organism evidence="2 3">
    <name type="scientific">Escherichia coli</name>
    <dbReference type="NCBI Taxonomy" id="562"/>
    <lineage>
        <taxon>Bacteria</taxon>
        <taxon>Pseudomonadati</taxon>
        <taxon>Pseudomonadota</taxon>
        <taxon>Gammaproteobacteria</taxon>
        <taxon>Enterobacterales</taxon>
        <taxon>Enterobacteriaceae</taxon>
        <taxon>Escherichia</taxon>
    </lineage>
</organism>
<evidence type="ECO:0000313" key="2">
    <source>
        <dbReference type="EMBL" id="STI84739.1"/>
    </source>
</evidence>
<dbReference type="Proteomes" id="UP000254079">
    <property type="component" value="Unassembled WGS sequence"/>
</dbReference>
<sequence length="71" mass="8060">MAAHHAPDRWRCVQNTRMHLTGQQHSGRHTPLRPQSQRGVALHHRVGGIRCRSDNQALCVHIAREVVQVCP</sequence>
<accession>A0A376U5X0</accession>
<dbReference type="EMBL" id="UGCP01000002">
    <property type="protein sequence ID" value="STI84739.1"/>
    <property type="molecule type" value="Genomic_DNA"/>
</dbReference>
<name>A0A376U5X0_ECOLX</name>
<proteinExistence type="predicted"/>
<reference evidence="2 3" key="1">
    <citation type="submission" date="2018-06" db="EMBL/GenBank/DDBJ databases">
        <authorList>
            <consortium name="Pathogen Informatics"/>
            <person name="Doyle S."/>
        </authorList>
    </citation>
    <scope>NUCLEOTIDE SEQUENCE [LARGE SCALE GENOMIC DNA]</scope>
    <source>
        <strain evidence="2 3">NCTC8622</strain>
    </source>
</reference>
<evidence type="ECO:0000313" key="3">
    <source>
        <dbReference type="Proteomes" id="UP000254079"/>
    </source>
</evidence>
<gene>
    <name evidence="2" type="ORF">NCTC8622_03810</name>
</gene>
<protein>
    <submittedName>
        <fullName evidence="2">Uncharacterized protein</fullName>
    </submittedName>
</protein>